<evidence type="ECO:0000313" key="1">
    <source>
        <dbReference type="EMBL" id="BAU51871.1"/>
    </source>
</evidence>
<name>A0A125T1U8_9SPHI</name>
<evidence type="ECO:0000313" key="2">
    <source>
        <dbReference type="Proteomes" id="UP000218263"/>
    </source>
</evidence>
<dbReference type="RefSeq" id="WP_157750355.1">
    <property type="nucleotide sequence ID" value="NZ_AP017313.1"/>
</dbReference>
<protein>
    <submittedName>
        <fullName evidence="1">Uncharacterized protein</fullName>
    </submittedName>
</protein>
<gene>
    <name evidence="1" type="ORF">MgSA37_00020</name>
</gene>
<proteinExistence type="predicted"/>
<dbReference type="KEGG" id="mgot:MgSA37_00020"/>
<organism evidence="1 2">
    <name type="scientific">Mucilaginibacter gotjawali</name>
    <dbReference type="NCBI Taxonomy" id="1550579"/>
    <lineage>
        <taxon>Bacteria</taxon>
        <taxon>Pseudomonadati</taxon>
        <taxon>Bacteroidota</taxon>
        <taxon>Sphingobacteriia</taxon>
        <taxon>Sphingobacteriales</taxon>
        <taxon>Sphingobacteriaceae</taxon>
        <taxon>Mucilaginibacter</taxon>
    </lineage>
</organism>
<dbReference type="Pfam" id="PF13930">
    <property type="entry name" value="Endonuclea_NS_2"/>
    <property type="match status" value="1"/>
</dbReference>
<accession>A0A125T1U8</accession>
<dbReference type="InterPro" id="IPR044927">
    <property type="entry name" value="Endonuclea_NS_2"/>
</dbReference>
<dbReference type="OrthoDB" id="3078547at2"/>
<dbReference type="EMBL" id="AP017313">
    <property type="protein sequence ID" value="BAU51871.1"/>
    <property type="molecule type" value="Genomic_DNA"/>
</dbReference>
<keyword evidence="2" id="KW-1185">Reference proteome</keyword>
<reference evidence="1 2" key="1">
    <citation type="submission" date="2015-12" db="EMBL/GenBank/DDBJ databases">
        <title>Genome sequence of Mucilaginibacter gotjawali.</title>
        <authorList>
            <person name="Lee J.S."/>
            <person name="Lee K.C."/>
            <person name="Kim K.K."/>
            <person name="Lee B.W."/>
        </authorList>
    </citation>
    <scope>NUCLEOTIDE SEQUENCE [LARGE SCALE GENOMIC DNA]</scope>
    <source>
        <strain evidence="1 2">SA3-7</strain>
    </source>
</reference>
<dbReference type="Proteomes" id="UP000218263">
    <property type="component" value="Chromosome"/>
</dbReference>
<dbReference type="AlphaFoldDB" id="A0A125T1U8"/>
<sequence length="217" mass="25440">MNDYYRILSELPSTNYDEVVAYLRKELSVYLTEHYESQFENADVRHFNDNVNRNYMLYFDCTDDYSTDIYSRAARVVFIFAKAVLNPSKRNAYRLSQYAGSFKGIPQLEGYDKGHFVAHCNDGQLDQNIYPQLKELNRGLSAQGKLFRSMERYCQNNPGVFYFIRPIYSDLTCIPDKIDFGIFTKQCGLLLNRFDNRTIDIESPQSMFNFDNSIKDN</sequence>